<feature type="compositionally biased region" description="Low complexity" evidence="1">
    <location>
        <begin position="44"/>
        <end position="53"/>
    </location>
</feature>
<dbReference type="AlphaFoldDB" id="A0AAW2A4L7"/>
<accession>A0AAW2A4L7</accession>
<dbReference type="EMBL" id="JAWDJR010000010">
    <property type="protein sequence ID" value="KAK9968385.1"/>
    <property type="molecule type" value="Genomic_DNA"/>
</dbReference>
<gene>
    <name evidence="2" type="ORF">ABG768_002713</name>
</gene>
<feature type="non-terminal residue" evidence="2">
    <location>
        <position position="53"/>
    </location>
</feature>
<keyword evidence="3" id="KW-1185">Reference proteome</keyword>
<evidence type="ECO:0000313" key="3">
    <source>
        <dbReference type="Proteomes" id="UP001479290"/>
    </source>
</evidence>
<sequence length="53" mass="6449">MEGPERCIWHHMQLMSCVICYNLRAAMWRSSTHPDSDPQRRRWPPQQERVQGR</sequence>
<name>A0AAW2A4L7_CULAL</name>
<reference evidence="2 3" key="1">
    <citation type="submission" date="2024-05" db="EMBL/GenBank/DDBJ databases">
        <title>A high-quality chromosomal-level genome assembly of Topmouth culter (Culter alburnus).</title>
        <authorList>
            <person name="Zhao H."/>
        </authorList>
    </citation>
    <scope>NUCLEOTIDE SEQUENCE [LARGE SCALE GENOMIC DNA]</scope>
    <source>
        <strain evidence="2">CATC2023</strain>
        <tissue evidence="2">Muscle</tissue>
    </source>
</reference>
<proteinExistence type="predicted"/>
<feature type="region of interest" description="Disordered" evidence="1">
    <location>
        <begin position="30"/>
        <end position="53"/>
    </location>
</feature>
<evidence type="ECO:0000313" key="2">
    <source>
        <dbReference type="EMBL" id="KAK9968385.1"/>
    </source>
</evidence>
<comment type="caution">
    <text evidence="2">The sequence shown here is derived from an EMBL/GenBank/DDBJ whole genome shotgun (WGS) entry which is preliminary data.</text>
</comment>
<dbReference type="Proteomes" id="UP001479290">
    <property type="component" value="Unassembled WGS sequence"/>
</dbReference>
<evidence type="ECO:0000256" key="1">
    <source>
        <dbReference type="SAM" id="MobiDB-lite"/>
    </source>
</evidence>
<protein>
    <submittedName>
        <fullName evidence="2">Uncharacterized protein</fullName>
    </submittedName>
</protein>
<organism evidence="2 3">
    <name type="scientific">Culter alburnus</name>
    <name type="common">Topmouth culter</name>
    <dbReference type="NCBI Taxonomy" id="194366"/>
    <lineage>
        <taxon>Eukaryota</taxon>
        <taxon>Metazoa</taxon>
        <taxon>Chordata</taxon>
        <taxon>Craniata</taxon>
        <taxon>Vertebrata</taxon>
        <taxon>Euteleostomi</taxon>
        <taxon>Actinopterygii</taxon>
        <taxon>Neopterygii</taxon>
        <taxon>Teleostei</taxon>
        <taxon>Ostariophysi</taxon>
        <taxon>Cypriniformes</taxon>
        <taxon>Xenocyprididae</taxon>
        <taxon>Xenocypridinae</taxon>
        <taxon>Culter</taxon>
    </lineage>
</organism>